<dbReference type="Proteomes" id="UP000236182">
    <property type="component" value="Unassembled WGS sequence"/>
</dbReference>
<keyword evidence="2" id="KW-1185">Reference proteome</keyword>
<reference evidence="1" key="1">
    <citation type="submission" date="2018-04" db="EMBL/GenBank/DDBJ databases">
        <title>Draft Genome Sequences of Chryseobacterium lactis NCTC11390T isolated from milk, Chryseobacterium oncorhynchi 701B-08T from rainbow trout, and Chryseobacterium viscerum 687B-08T from diseased fish.</title>
        <authorList>
            <person name="Jeong J.-J."/>
            <person name="Lee Y.J."/>
            <person name="Pathiraja D."/>
            <person name="Park B."/>
            <person name="Choi I.-G."/>
            <person name="Kim K.D."/>
        </authorList>
    </citation>
    <scope>NUCLEOTIDE SEQUENCE [LARGE SCALE GENOMIC DNA]</scope>
    <source>
        <strain evidence="1">701B-08</strain>
    </source>
</reference>
<dbReference type="EMBL" id="PPEI02000001">
    <property type="protein sequence ID" value="PWN67424.1"/>
    <property type="molecule type" value="Genomic_DNA"/>
</dbReference>
<dbReference type="AlphaFoldDB" id="A0A316X165"/>
<evidence type="ECO:0008006" key="3">
    <source>
        <dbReference type="Google" id="ProtNLM"/>
    </source>
</evidence>
<comment type="caution">
    <text evidence="1">The sequence shown here is derived from an EMBL/GenBank/DDBJ whole genome shotgun (WGS) entry which is preliminary data.</text>
</comment>
<gene>
    <name evidence="1" type="ORF">C1638_002175</name>
</gene>
<proteinExistence type="predicted"/>
<evidence type="ECO:0000313" key="1">
    <source>
        <dbReference type="EMBL" id="PWN67424.1"/>
    </source>
</evidence>
<dbReference type="RefSeq" id="WP_109617780.1">
    <property type="nucleotide sequence ID" value="NZ_PPEI02000001.1"/>
</dbReference>
<protein>
    <recommendedName>
        <fullName evidence="3">Bacteriocin</fullName>
    </recommendedName>
</protein>
<sequence length="69" mass="7213">MKNLNKGKKLTKSELRVISGGNGNVRCTTSSGSCKSIGPGCMEDKCQLPVPLEPIDPDGPVIFPDPGSL</sequence>
<accession>A0A316X165</accession>
<name>A0A316X165_9FLAO</name>
<organism evidence="1 2">
    <name type="scientific">Chryseobacterium oncorhynchi</name>
    <dbReference type="NCBI Taxonomy" id="741074"/>
    <lineage>
        <taxon>Bacteria</taxon>
        <taxon>Pseudomonadati</taxon>
        <taxon>Bacteroidota</taxon>
        <taxon>Flavobacteriia</taxon>
        <taxon>Flavobacteriales</taxon>
        <taxon>Weeksellaceae</taxon>
        <taxon>Chryseobacterium group</taxon>
        <taxon>Chryseobacterium</taxon>
    </lineage>
</organism>
<dbReference type="OrthoDB" id="1264766at2"/>
<evidence type="ECO:0000313" key="2">
    <source>
        <dbReference type="Proteomes" id="UP000236182"/>
    </source>
</evidence>